<keyword evidence="5" id="KW-0560">Oxidoreductase</keyword>
<feature type="domain" description="Tyrosinase copper-binding" evidence="3">
    <location>
        <begin position="26"/>
        <end position="43"/>
    </location>
</feature>
<dbReference type="PANTHER" id="PTHR11474">
    <property type="entry name" value="TYROSINASE FAMILY MEMBER"/>
    <property type="match status" value="1"/>
</dbReference>
<protein>
    <submittedName>
        <fullName evidence="5">Tyrosinase B4</fullName>
        <ecNumber evidence="5">1.14.18.1</ecNumber>
    </submittedName>
</protein>
<feature type="domain" description="Tyrosinase copper-binding" evidence="4">
    <location>
        <begin position="182"/>
        <end position="193"/>
    </location>
</feature>
<sequence>MKDGPESMYDTFARVHQNQESLDNAHGGSNFLGWHRLYVLFFENALRRIAPGLVLCYWDPTLDYMMKSTLQIHSVTFSDRLFGNGYGTVINGPFKNWQLFEPYNYRLRRNIGQEGSLTRPEVIDIITLNPKIIRSTQISSGLGAIGFKDPDTGRRHSLEQCHDNTHVYVGEVFSSLPITAQDPIFWFFHAYVDYVWELFR</sequence>
<evidence type="ECO:0000313" key="5">
    <source>
        <dbReference type="EMBL" id="AHZ34295.1"/>
    </source>
</evidence>
<dbReference type="PROSITE" id="PS00498">
    <property type="entry name" value="TYROSINASE_2"/>
    <property type="match status" value="1"/>
</dbReference>
<feature type="non-terminal residue" evidence="5">
    <location>
        <position position="200"/>
    </location>
</feature>
<gene>
    <name evidence="5" type="primary">TyrB4</name>
</gene>
<dbReference type="EMBL" id="KJ533313">
    <property type="protein sequence ID" value="AHZ34295.1"/>
    <property type="molecule type" value="mRNA"/>
</dbReference>
<name>A0A024CHH0_PINMA</name>
<dbReference type="Pfam" id="PF00264">
    <property type="entry name" value="Tyrosinase"/>
    <property type="match status" value="1"/>
</dbReference>
<evidence type="ECO:0000256" key="1">
    <source>
        <dbReference type="ARBA" id="ARBA00022723"/>
    </source>
</evidence>
<dbReference type="SUPFAM" id="SSF48056">
    <property type="entry name" value="Di-copper centre-containing domain"/>
    <property type="match status" value="1"/>
</dbReference>
<dbReference type="PROSITE" id="PS00497">
    <property type="entry name" value="TYROSINASE_1"/>
    <property type="match status" value="1"/>
</dbReference>
<dbReference type="AlphaFoldDB" id="A0A024CHH0"/>
<dbReference type="InterPro" id="IPR002227">
    <property type="entry name" value="Tyrosinase_Cu-bd"/>
</dbReference>
<dbReference type="GO" id="GO:0046872">
    <property type="term" value="F:metal ion binding"/>
    <property type="evidence" value="ECO:0007669"/>
    <property type="project" value="UniProtKB-KW"/>
</dbReference>
<keyword evidence="1" id="KW-0479">Metal-binding</keyword>
<dbReference type="PANTHER" id="PTHR11474:SF126">
    <property type="entry name" value="TYROSINASE-LIKE PROTEIN TYR-1-RELATED"/>
    <property type="match status" value="1"/>
</dbReference>
<dbReference type="EC" id="1.14.18.1" evidence="5"/>
<dbReference type="Gene3D" id="1.10.1280.10">
    <property type="entry name" value="Di-copper center containing domain from catechol oxidase"/>
    <property type="match status" value="1"/>
</dbReference>
<proteinExistence type="evidence at transcript level"/>
<evidence type="ECO:0000256" key="2">
    <source>
        <dbReference type="ARBA" id="ARBA00023008"/>
    </source>
</evidence>
<keyword evidence="2" id="KW-0186">Copper</keyword>
<evidence type="ECO:0000259" key="4">
    <source>
        <dbReference type="PROSITE" id="PS00498"/>
    </source>
</evidence>
<dbReference type="GO" id="GO:0004503">
    <property type="term" value="F:tyrosinase activity"/>
    <property type="evidence" value="ECO:0007669"/>
    <property type="project" value="UniProtKB-EC"/>
</dbReference>
<dbReference type="InterPro" id="IPR008922">
    <property type="entry name" value="Di-copper_centre_dom_sf"/>
</dbReference>
<organism evidence="5">
    <name type="scientific">Pinctada maxima</name>
    <name type="common">Silver-lipped pearl oyster</name>
    <name type="synonym">White-lipped pearl oyster</name>
    <dbReference type="NCBI Taxonomy" id="104660"/>
    <lineage>
        <taxon>Eukaryota</taxon>
        <taxon>Metazoa</taxon>
        <taxon>Spiralia</taxon>
        <taxon>Lophotrochozoa</taxon>
        <taxon>Mollusca</taxon>
        <taxon>Bivalvia</taxon>
        <taxon>Autobranchia</taxon>
        <taxon>Pteriomorphia</taxon>
        <taxon>Pterioida</taxon>
        <taxon>Pterioidea</taxon>
        <taxon>Pteriidae</taxon>
        <taxon>Pinctada</taxon>
    </lineage>
</organism>
<dbReference type="InterPro" id="IPR050316">
    <property type="entry name" value="Tyrosinase/Hemocyanin"/>
</dbReference>
<accession>A0A024CHH0</accession>
<evidence type="ECO:0000259" key="3">
    <source>
        <dbReference type="PROSITE" id="PS00497"/>
    </source>
</evidence>
<reference evidence="5" key="1">
    <citation type="journal article" date="2014" name="Acta Biomater.">
        <title>Evolution of the tyrosinase gene family in bivalve molluscs: Independent expansion of the mantle gene repertoire.</title>
        <authorList>
            <person name="Aguilera F."/>
            <person name="McDougall C."/>
            <person name="Degnan B.M."/>
        </authorList>
    </citation>
    <scope>NUCLEOTIDE SEQUENCE</scope>
    <source>
        <tissue evidence="5">Mantle</tissue>
    </source>
</reference>
<dbReference type="PRINTS" id="PR00092">
    <property type="entry name" value="TYROSINASE"/>
</dbReference>